<evidence type="ECO:0000256" key="1">
    <source>
        <dbReference type="ARBA" id="ARBA00004141"/>
    </source>
</evidence>
<feature type="transmembrane region" description="Helical" evidence="7">
    <location>
        <begin position="391"/>
        <end position="419"/>
    </location>
</feature>
<feature type="transmembrane region" description="Helical" evidence="7">
    <location>
        <begin position="119"/>
        <end position="137"/>
    </location>
</feature>
<evidence type="ECO:0000313" key="10">
    <source>
        <dbReference type="Proteomes" id="UP000572817"/>
    </source>
</evidence>
<comment type="caution">
    <text evidence="9">The sequence shown here is derived from an EMBL/GenBank/DDBJ whole genome shotgun (WGS) entry which is preliminary data.</text>
</comment>
<dbReference type="FunFam" id="1.20.1250.20:FF:000082">
    <property type="entry name" value="MFS multidrug transporter, putative"/>
    <property type="match status" value="1"/>
</dbReference>
<feature type="transmembrane region" description="Helical" evidence="7">
    <location>
        <begin position="275"/>
        <end position="301"/>
    </location>
</feature>
<feature type="transmembrane region" description="Helical" evidence="7">
    <location>
        <begin position="49"/>
        <end position="71"/>
    </location>
</feature>
<evidence type="ECO:0000256" key="3">
    <source>
        <dbReference type="ARBA" id="ARBA00022692"/>
    </source>
</evidence>
<dbReference type="GO" id="GO:0005886">
    <property type="term" value="C:plasma membrane"/>
    <property type="evidence" value="ECO:0007669"/>
    <property type="project" value="TreeGrafter"/>
</dbReference>
<feature type="compositionally biased region" description="Polar residues" evidence="6">
    <location>
        <begin position="1"/>
        <end position="17"/>
    </location>
</feature>
<evidence type="ECO:0000256" key="5">
    <source>
        <dbReference type="ARBA" id="ARBA00023136"/>
    </source>
</evidence>
<evidence type="ECO:0000313" key="9">
    <source>
        <dbReference type="EMBL" id="KAF4304307.1"/>
    </source>
</evidence>
<dbReference type="EMBL" id="WWBZ02000051">
    <property type="protein sequence ID" value="KAF4304307.1"/>
    <property type="molecule type" value="Genomic_DNA"/>
</dbReference>
<dbReference type="Pfam" id="PF07690">
    <property type="entry name" value="MFS_1"/>
    <property type="match status" value="1"/>
</dbReference>
<dbReference type="PROSITE" id="PS50850">
    <property type="entry name" value="MFS"/>
    <property type="match status" value="1"/>
</dbReference>
<evidence type="ECO:0000256" key="7">
    <source>
        <dbReference type="SAM" id="Phobius"/>
    </source>
</evidence>
<keyword evidence="3 7" id="KW-0812">Transmembrane</keyword>
<feature type="transmembrane region" description="Helical" evidence="7">
    <location>
        <begin position="431"/>
        <end position="452"/>
    </location>
</feature>
<dbReference type="InterPro" id="IPR020846">
    <property type="entry name" value="MFS_dom"/>
</dbReference>
<dbReference type="GO" id="GO:0022857">
    <property type="term" value="F:transmembrane transporter activity"/>
    <property type="evidence" value="ECO:0007669"/>
    <property type="project" value="InterPro"/>
</dbReference>
<dbReference type="OrthoDB" id="5403280at2759"/>
<dbReference type="Gene3D" id="1.20.1250.20">
    <property type="entry name" value="MFS general substrate transporter like domains"/>
    <property type="match status" value="1"/>
</dbReference>
<name>A0A8H4IN96_9PEZI</name>
<gene>
    <name evidence="9" type="ORF">GTA08_BOTSDO07367</name>
</gene>
<feature type="region of interest" description="Disordered" evidence="6">
    <location>
        <begin position="1"/>
        <end position="20"/>
    </location>
</feature>
<keyword evidence="10" id="KW-1185">Reference proteome</keyword>
<feature type="transmembrane region" description="Helical" evidence="7">
    <location>
        <begin position="149"/>
        <end position="170"/>
    </location>
</feature>
<reference evidence="9" key="1">
    <citation type="submission" date="2020-04" db="EMBL/GenBank/DDBJ databases">
        <title>Genome Assembly and Annotation of Botryosphaeria dothidea sdau 11-99, a Latent Pathogen of Apple Fruit Ring Rot in China.</title>
        <authorList>
            <person name="Yu C."/>
            <person name="Diao Y."/>
            <person name="Lu Q."/>
            <person name="Zhao J."/>
            <person name="Cui S."/>
            <person name="Peng C."/>
            <person name="He B."/>
            <person name="Liu H."/>
        </authorList>
    </citation>
    <scope>NUCLEOTIDE SEQUENCE [LARGE SCALE GENOMIC DNA]</scope>
    <source>
        <strain evidence="9">Sdau11-99</strain>
    </source>
</reference>
<comment type="subcellular location">
    <subcellularLocation>
        <location evidence="1">Membrane</location>
        <topology evidence="1">Multi-pass membrane protein</topology>
    </subcellularLocation>
</comment>
<feature type="transmembrane region" description="Helical" evidence="7">
    <location>
        <begin position="209"/>
        <end position="228"/>
    </location>
</feature>
<accession>A0A8H4IN96</accession>
<protein>
    <submittedName>
        <fullName evidence="9">Major facilitator superfamily</fullName>
    </submittedName>
</protein>
<dbReference type="PANTHER" id="PTHR23502:SF52">
    <property type="entry name" value="MULTIDRUG TRANSPORTER, PUTATIVE (AFU_ORTHOLOGUE AFUA_2G17730)-RELATED"/>
    <property type="match status" value="1"/>
</dbReference>
<keyword evidence="4 7" id="KW-1133">Transmembrane helix</keyword>
<feature type="transmembrane region" description="Helical" evidence="7">
    <location>
        <begin position="91"/>
        <end position="112"/>
    </location>
</feature>
<feature type="domain" description="Major facilitator superfamily (MFS) profile" evidence="8">
    <location>
        <begin position="51"/>
        <end position="488"/>
    </location>
</feature>
<dbReference type="Proteomes" id="UP000572817">
    <property type="component" value="Unassembled WGS sequence"/>
</dbReference>
<evidence type="ECO:0000256" key="6">
    <source>
        <dbReference type="SAM" id="MobiDB-lite"/>
    </source>
</evidence>
<dbReference type="SUPFAM" id="SSF103473">
    <property type="entry name" value="MFS general substrate transporter"/>
    <property type="match status" value="1"/>
</dbReference>
<evidence type="ECO:0000259" key="8">
    <source>
        <dbReference type="PROSITE" id="PS50850"/>
    </source>
</evidence>
<sequence length="503" mass="55156">MAHTKNSQASSAPSAESTARDHPMDIQVLDWNGSNDPGNPYNWPKTKKYIITAVALCATFTTMLNGTAMTVAHEAINEKFNISDANFPHSYWPVASWAIGGALCSFVVLPMMEDFGFRRVFLCTYVIFICSLIPQAVARNFATLIVTRFFSGGCVAIIANSTSSVIGNIWEDERARTIPMSLWIALYLMGSSTGPMIGAAILRHLSWRWIFYCQIIWYGALFPVYWLLLPENRGDVLLAQRAKEMRQKGINAYSKLELNDTSMSELIIESLKRPLYMLFTEPVVIVCTAMAGLIMGNIYLFTQSVELVFASLYGWDPIQAGYVQAAIVVGEILGWPFALLSAKLYFASAGRNKEVPNTPIPEARLYVAAVTGFVGMAGGMFVYGWTSYPSFHWIIPAVGLAMVGAGNTVVIIAIADYAVDAYAKFAGSSMAAVALGENFCAGFLPLAAQSLYTNLGFHWASSLLGFLSLGLSCAPVVLIIWGRTIRNRSPFMKEAVVERKLEA</sequence>
<feature type="transmembrane region" description="Helical" evidence="7">
    <location>
        <begin position="321"/>
        <end position="342"/>
    </location>
</feature>
<comment type="similarity">
    <text evidence="2">Belongs to the major facilitator superfamily.</text>
</comment>
<dbReference type="AlphaFoldDB" id="A0A8H4IN96"/>
<evidence type="ECO:0000256" key="2">
    <source>
        <dbReference type="ARBA" id="ARBA00008335"/>
    </source>
</evidence>
<evidence type="ECO:0000256" key="4">
    <source>
        <dbReference type="ARBA" id="ARBA00022989"/>
    </source>
</evidence>
<feature type="transmembrane region" description="Helical" evidence="7">
    <location>
        <begin position="182"/>
        <end position="203"/>
    </location>
</feature>
<dbReference type="InterPro" id="IPR011701">
    <property type="entry name" value="MFS"/>
</dbReference>
<organism evidence="9 10">
    <name type="scientific">Botryosphaeria dothidea</name>
    <dbReference type="NCBI Taxonomy" id="55169"/>
    <lineage>
        <taxon>Eukaryota</taxon>
        <taxon>Fungi</taxon>
        <taxon>Dikarya</taxon>
        <taxon>Ascomycota</taxon>
        <taxon>Pezizomycotina</taxon>
        <taxon>Dothideomycetes</taxon>
        <taxon>Dothideomycetes incertae sedis</taxon>
        <taxon>Botryosphaeriales</taxon>
        <taxon>Botryosphaeriaceae</taxon>
        <taxon>Botryosphaeria</taxon>
    </lineage>
</organism>
<keyword evidence="5 7" id="KW-0472">Membrane</keyword>
<dbReference type="InterPro" id="IPR036259">
    <property type="entry name" value="MFS_trans_sf"/>
</dbReference>
<feature type="transmembrane region" description="Helical" evidence="7">
    <location>
        <begin position="363"/>
        <end position="385"/>
    </location>
</feature>
<proteinExistence type="inferred from homology"/>
<dbReference type="PANTHER" id="PTHR23502">
    <property type="entry name" value="MAJOR FACILITATOR SUPERFAMILY"/>
    <property type="match status" value="1"/>
</dbReference>
<feature type="transmembrane region" description="Helical" evidence="7">
    <location>
        <begin position="458"/>
        <end position="482"/>
    </location>
</feature>